<keyword evidence="10" id="KW-0175">Coiled coil</keyword>
<dbReference type="SUPFAM" id="SSF161060">
    <property type="entry name" value="ATP synthase B chain-like"/>
    <property type="match status" value="1"/>
</dbReference>
<dbReference type="Proteomes" id="UP000076420">
    <property type="component" value="Unassembled WGS sequence"/>
</dbReference>
<protein>
    <recommendedName>
        <fullName evidence="9">ATP synthase subunit b</fullName>
    </recommendedName>
</protein>
<dbReference type="GO" id="GO:0005743">
    <property type="term" value="C:mitochondrial inner membrane"/>
    <property type="evidence" value="ECO:0007669"/>
    <property type="project" value="UniProtKB-SubCell"/>
</dbReference>
<dbReference type="Pfam" id="PF05405">
    <property type="entry name" value="Mt_ATP-synt_B"/>
    <property type="match status" value="1"/>
</dbReference>
<dbReference type="OrthoDB" id="67388at2759"/>
<dbReference type="PANTHER" id="PTHR12733:SF3">
    <property type="entry name" value="ATP SYNTHASE F(0) COMPLEX SUBUNIT B1, MITOCHONDRIAL"/>
    <property type="match status" value="1"/>
</dbReference>
<evidence type="ECO:0000256" key="8">
    <source>
        <dbReference type="ARBA" id="ARBA00023136"/>
    </source>
</evidence>
<dbReference type="GO" id="GO:0045259">
    <property type="term" value="C:proton-transporting ATP synthase complex"/>
    <property type="evidence" value="ECO:0007669"/>
    <property type="project" value="UniProtKB-KW"/>
</dbReference>
<gene>
    <name evidence="11" type="primary">106076185</name>
</gene>
<evidence type="ECO:0000256" key="7">
    <source>
        <dbReference type="ARBA" id="ARBA00023128"/>
    </source>
</evidence>
<comment type="similarity">
    <text evidence="1 9">Belongs to the eukaryotic ATPase B chain family.</text>
</comment>
<evidence type="ECO:0000256" key="6">
    <source>
        <dbReference type="ARBA" id="ARBA00023065"/>
    </source>
</evidence>
<comment type="subcellular location">
    <subcellularLocation>
        <location evidence="9">Mitochondrion</location>
    </subcellularLocation>
    <subcellularLocation>
        <location evidence="9">Mitochondrion inner membrane</location>
    </subcellularLocation>
</comment>
<dbReference type="EnsemblMetazoa" id="BGLB026399-RA">
    <property type="protein sequence ID" value="BGLB026399-PA"/>
    <property type="gene ID" value="BGLB026399"/>
</dbReference>
<evidence type="ECO:0000256" key="9">
    <source>
        <dbReference type="RuleBase" id="RU368017"/>
    </source>
</evidence>
<feature type="coiled-coil region" evidence="10">
    <location>
        <begin position="172"/>
        <end position="236"/>
    </location>
</feature>
<dbReference type="InterPro" id="IPR013837">
    <property type="entry name" value="ATP_synth_F0_suB"/>
</dbReference>
<comment type="subunit">
    <text evidence="9">F-type ATPases have 2 components, CF(1) - the catalytic core - and CF(0) - the membrane proton channel. CF(1) and CF(0) have multiple subunits.</text>
</comment>
<dbReference type="PANTHER" id="PTHR12733">
    <property type="entry name" value="MITOCHONDRIAL ATP SYNTHASE B CHAIN"/>
    <property type="match status" value="1"/>
</dbReference>
<dbReference type="InterPro" id="IPR008688">
    <property type="entry name" value="ATP_synth_Bsub_B/MI25"/>
</dbReference>
<keyword evidence="4 9" id="KW-0375">Hydrogen ion transport</keyword>
<keyword evidence="5 9" id="KW-0999">Mitochondrion inner membrane</keyword>
<dbReference type="Gene3D" id="1.20.5.2210">
    <property type="match status" value="1"/>
</dbReference>
<dbReference type="VEuPathDB" id="VectorBase:BGLB026399"/>
<organism evidence="11 12">
    <name type="scientific">Biomphalaria glabrata</name>
    <name type="common">Bloodfluke planorb</name>
    <name type="synonym">Freshwater snail</name>
    <dbReference type="NCBI Taxonomy" id="6526"/>
    <lineage>
        <taxon>Eukaryota</taxon>
        <taxon>Metazoa</taxon>
        <taxon>Spiralia</taxon>
        <taxon>Lophotrochozoa</taxon>
        <taxon>Mollusca</taxon>
        <taxon>Gastropoda</taxon>
        <taxon>Heterobranchia</taxon>
        <taxon>Euthyneura</taxon>
        <taxon>Panpulmonata</taxon>
        <taxon>Hygrophila</taxon>
        <taxon>Lymnaeoidea</taxon>
        <taxon>Planorbidae</taxon>
        <taxon>Biomphalaria</taxon>
    </lineage>
</organism>
<name>A0A2C9L2N7_BIOGL</name>
<dbReference type="STRING" id="6526.A0A2C9L2N7"/>
<evidence type="ECO:0000313" key="11">
    <source>
        <dbReference type="EnsemblMetazoa" id="BGLB026399-PA"/>
    </source>
</evidence>
<dbReference type="AlphaFoldDB" id="A0A2C9L2N7"/>
<evidence type="ECO:0000256" key="1">
    <source>
        <dbReference type="ARBA" id="ARBA00007479"/>
    </source>
</evidence>
<evidence type="ECO:0000256" key="3">
    <source>
        <dbReference type="ARBA" id="ARBA00022547"/>
    </source>
</evidence>
<reference evidence="11" key="1">
    <citation type="submission" date="2020-05" db="UniProtKB">
        <authorList>
            <consortium name="EnsemblMetazoa"/>
        </authorList>
    </citation>
    <scope>IDENTIFICATION</scope>
    <source>
        <strain evidence="11">BB02</strain>
    </source>
</reference>
<keyword evidence="3 9" id="KW-0138">CF(0)</keyword>
<dbReference type="VEuPathDB" id="VectorBase:BGLAX_049710"/>
<evidence type="ECO:0000256" key="10">
    <source>
        <dbReference type="SAM" id="Coils"/>
    </source>
</evidence>
<dbReference type="KEGG" id="bgt:106076185"/>
<evidence type="ECO:0000256" key="5">
    <source>
        <dbReference type="ARBA" id="ARBA00022792"/>
    </source>
</evidence>
<evidence type="ECO:0000313" key="12">
    <source>
        <dbReference type="Proteomes" id="UP000076420"/>
    </source>
</evidence>
<keyword evidence="7 9" id="KW-0496">Mitochondrion</keyword>
<keyword evidence="6 9" id="KW-0406">Ion transport</keyword>
<evidence type="ECO:0000256" key="4">
    <source>
        <dbReference type="ARBA" id="ARBA00022781"/>
    </source>
</evidence>
<dbReference type="GO" id="GO:0046933">
    <property type="term" value="F:proton-transporting ATP synthase activity, rotational mechanism"/>
    <property type="evidence" value="ECO:0007669"/>
    <property type="project" value="TreeGrafter"/>
</dbReference>
<proteinExistence type="inferred from homology"/>
<sequence length="286" mass="33372">MLSAFKAVAFRPVIHGNNKVVSAVAMRMMASTAAVTKVPFVGEKPPTREERIEQWDYVNSIFYGPERDTKNFPILKQPDRAESVRLGVFPARWFDLLYPKTGVSGPYVFLGGFALWMMSKEIMVIDHYFWEFPSFWIMIYILCKHPKIGPQARKYLEDKMKLEEFKYFTRPINRWKDAANAEIAKNERLIEETETSKHMYLAKKEGIQLQLEAAYRQRLQNAFQEVKKRLDFEVEKVSLKRKYEQEHMVNWIVSSVTKSITPQQEKESIKSCIDSLKRLSAKAAAV</sequence>
<evidence type="ECO:0000256" key="2">
    <source>
        <dbReference type="ARBA" id="ARBA00022448"/>
    </source>
</evidence>
<comment type="function">
    <text evidence="9">Subunit b, of the mitochondrial membrane ATP synthase complex (F(1)F(0) ATP synthase or Complex V) that produces ATP from ADP in the presence of a proton gradient across the membrane which is generated by electron transport complexes of the respiratory chain. ATP synthase complex consist of a soluble F(1) head domain - the catalytic core - and a membrane F(1) domain - the membrane proton channel. These two domains are linked by a central stalk rotating inside the F(1) region and a stationary peripheral stalk. During catalysis, ATP synthesis in the catalytic domain of F(1) is coupled via a rotary mechanism of the central stalk subunits to proton translocation. In vivo, can only synthesize ATP although its ATP hydrolase activity can be activated artificially in vitro. Part of the complex F(0) domain. Part of the complex F(0) domain and the peripheric stalk, which acts as a stator to hold the catalytic alpha(3)beta(3) subcomplex and subunit a/ATP6 static relative to the rotary elements.</text>
</comment>
<accession>A0A2C9L2N7</accession>
<keyword evidence="8 9" id="KW-0472">Membrane</keyword>
<keyword evidence="2 9" id="KW-0813">Transport</keyword>